<reference evidence="2 3" key="1">
    <citation type="journal article" date="2014" name="Genome Announc.">
        <title>Genome Sequence and Methylome of Soil Bacterium Gemmatirosa kalamazoonensis KBS708T, a Member of the Rarely Cultivated Gemmatimonadetes Phylum.</title>
        <authorList>
            <person name="Debruyn J.M."/>
            <person name="Radosevich M."/>
            <person name="Wommack K.E."/>
            <person name="Polson S.W."/>
            <person name="Hauser L.J."/>
            <person name="Fawaz M.N."/>
            <person name="Korlach J."/>
            <person name="Tsai Y.C."/>
        </authorList>
    </citation>
    <scope>NUCLEOTIDE SEQUENCE [LARGE SCALE GENOMIC DNA]</scope>
    <source>
        <strain evidence="2 3">KBS708</strain>
        <plasmid evidence="3">Plasmid 2</plasmid>
    </source>
</reference>
<evidence type="ECO:0000256" key="1">
    <source>
        <dbReference type="SAM" id="MobiDB-lite"/>
    </source>
</evidence>
<organism evidence="2 3">
    <name type="scientific">Gemmatirosa kalamazoonensis</name>
    <dbReference type="NCBI Taxonomy" id="861299"/>
    <lineage>
        <taxon>Bacteria</taxon>
        <taxon>Pseudomonadati</taxon>
        <taxon>Gemmatimonadota</taxon>
        <taxon>Gemmatimonadia</taxon>
        <taxon>Gemmatimonadales</taxon>
        <taxon>Gemmatimonadaceae</taxon>
        <taxon>Gemmatirosa</taxon>
    </lineage>
</organism>
<dbReference type="InParanoid" id="W0RTT9"/>
<gene>
    <name evidence="2" type="ORF">J421_6165</name>
</gene>
<feature type="region of interest" description="Disordered" evidence="1">
    <location>
        <begin position="1"/>
        <end position="26"/>
    </location>
</feature>
<protein>
    <submittedName>
        <fullName evidence="2">Uncharacterized protein</fullName>
    </submittedName>
</protein>
<evidence type="ECO:0000313" key="3">
    <source>
        <dbReference type="Proteomes" id="UP000019151"/>
    </source>
</evidence>
<evidence type="ECO:0000313" key="2">
    <source>
        <dbReference type="EMBL" id="AHG93700.1"/>
    </source>
</evidence>
<geneLocation type="plasmid" evidence="2 3">
    <name>2</name>
</geneLocation>
<keyword evidence="3" id="KW-1185">Reference proteome</keyword>
<dbReference type="EMBL" id="CP007130">
    <property type="protein sequence ID" value="AHG93700.1"/>
    <property type="molecule type" value="Genomic_DNA"/>
</dbReference>
<dbReference type="AlphaFoldDB" id="W0RTT9"/>
<dbReference type="RefSeq" id="WP_025414994.1">
    <property type="nucleotide sequence ID" value="NZ_CP007130.1"/>
</dbReference>
<keyword evidence="2" id="KW-0614">Plasmid</keyword>
<proteinExistence type="predicted"/>
<dbReference type="Proteomes" id="UP000019151">
    <property type="component" value="Plasmid 2"/>
</dbReference>
<accession>W0RTT9</accession>
<dbReference type="KEGG" id="gba:J421_6165"/>
<name>W0RTT9_9BACT</name>
<dbReference type="HOGENOM" id="CLU_2934908_0_0_0"/>
<sequence>MSILGPVHYRRPPPTAHARTHASRPVPLAARGHTLRRAVEHQGVGPFDVDPLVLGIVRRR</sequence>